<evidence type="ECO:0000256" key="1">
    <source>
        <dbReference type="SAM" id="SignalP"/>
    </source>
</evidence>
<feature type="chain" id="PRO_5003316143" description="DUF4440 domain-containing protein" evidence="1">
    <location>
        <begin position="19"/>
        <end position="162"/>
    </location>
</feature>
<dbReference type="Gene3D" id="3.10.450.50">
    <property type="match status" value="1"/>
</dbReference>
<dbReference type="RefSeq" id="WP_013762760.1">
    <property type="nucleotide sequence ID" value="NC_015510.1"/>
</dbReference>
<protein>
    <recommendedName>
        <fullName evidence="2">DUF4440 domain-containing protein</fullName>
    </recommendedName>
</protein>
<evidence type="ECO:0000313" key="3">
    <source>
        <dbReference type="EMBL" id="AEE48196.1"/>
    </source>
</evidence>
<sequence length="162" mass="18560">MKKIVIFLMVLPALYLFACKPQRQSNSTAQNTRDKNTSTQLLELEKARLSALSQLDSNQLKEMVSTDFQLTTSFGELINLQRVLQNYRVKYLAGAREKHYTKSTIVNIYNDGKTAILRGIYIVERIEKGGIIVLTTQYTDVYIKDAQKFLLASSHHSRIKKN</sequence>
<accession>F4KVZ8</accession>
<reference evidence="3 4" key="1">
    <citation type="journal article" date="2011" name="Stand. Genomic Sci.">
        <title>Complete genome sequence of Haliscomenobacter hydrossis type strain (O).</title>
        <authorList>
            <consortium name="US DOE Joint Genome Institute (JGI-PGF)"/>
            <person name="Daligault H."/>
            <person name="Lapidus A."/>
            <person name="Zeytun A."/>
            <person name="Nolan M."/>
            <person name="Lucas S."/>
            <person name="Del Rio T.G."/>
            <person name="Tice H."/>
            <person name="Cheng J.F."/>
            <person name="Tapia R."/>
            <person name="Han C."/>
            <person name="Goodwin L."/>
            <person name="Pitluck S."/>
            <person name="Liolios K."/>
            <person name="Pagani I."/>
            <person name="Ivanova N."/>
            <person name="Huntemann M."/>
            <person name="Mavromatis K."/>
            <person name="Mikhailova N."/>
            <person name="Pati A."/>
            <person name="Chen A."/>
            <person name="Palaniappan K."/>
            <person name="Land M."/>
            <person name="Hauser L."/>
            <person name="Brambilla E.M."/>
            <person name="Rohde M."/>
            <person name="Verbarg S."/>
            <person name="Goker M."/>
            <person name="Bristow J."/>
            <person name="Eisen J.A."/>
            <person name="Markowitz V."/>
            <person name="Hugenholtz P."/>
            <person name="Kyrpides N.C."/>
            <person name="Klenk H.P."/>
            <person name="Woyke T."/>
        </authorList>
    </citation>
    <scope>NUCLEOTIDE SEQUENCE [LARGE SCALE GENOMIC DNA]</scope>
    <source>
        <strain evidence="4">ATCC 27775 / DSM 1100 / LMG 10767 / O</strain>
    </source>
</reference>
<dbReference type="Pfam" id="PF14534">
    <property type="entry name" value="DUF4440"/>
    <property type="match status" value="1"/>
</dbReference>
<dbReference type="EMBL" id="CP002691">
    <property type="protein sequence ID" value="AEE48196.1"/>
    <property type="molecule type" value="Genomic_DNA"/>
</dbReference>
<name>F4KVZ8_HALH1</name>
<feature type="signal peptide" evidence="1">
    <location>
        <begin position="1"/>
        <end position="18"/>
    </location>
</feature>
<dbReference type="KEGG" id="hhy:Halhy_0284"/>
<dbReference type="AlphaFoldDB" id="F4KVZ8"/>
<proteinExistence type="predicted"/>
<dbReference type="Proteomes" id="UP000008461">
    <property type="component" value="Chromosome"/>
</dbReference>
<feature type="domain" description="DUF4440" evidence="2">
    <location>
        <begin position="41"/>
        <end position="148"/>
    </location>
</feature>
<keyword evidence="1" id="KW-0732">Signal</keyword>
<evidence type="ECO:0000259" key="2">
    <source>
        <dbReference type="Pfam" id="PF14534"/>
    </source>
</evidence>
<dbReference type="InterPro" id="IPR027843">
    <property type="entry name" value="DUF4440"/>
</dbReference>
<dbReference type="InterPro" id="IPR032710">
    <property type="entry name" value="NTF2-like_dom_sf"/>
</dbReference>
<gene>
    <name evidence="3" type="ordered locus">Halhy_0284</name>
</gene>
<keyword evidence="4" id="KW-1185">Reference proteome</keyword>
<organism evidence="3 4">
    <name type="scientific">Haliscomenobacter hydrossis (strain ATCC 27775 / DSM 1100 / LMG 10767 / O)</name>
    <dbReference type="NCBI Taxonomy" id="760192"/>
    <lineage>
        <taxon>Bacteria</taxon>
        <taxon>Pseudomonadati</taxon>
        <taxon>Bacteroidota</taxon>
        <taxon>Saprospiria</taxon>
        <taxon>Saprospirales</taxon>
        <taxon>Haliscomenobacteraceae</taxon>
        <taxon>Haliscomenobacter</taxon>
    </lineage>
</organism>
<evidence type="ECO:0000313" key="4">
    <source>
        <dbReference type="Proteomes" id="UP000008461"/>
    </source>
</evidence>
<reference key="2">
    <citation type="submission" date="2011-04" db="EMBL/GenBank/DDBJ databases">
        <title>Complete sequence of chromosome of Haliscomenobacter hydrossis DSM 1100.</title>
        <authorList>
            <consortium name="US DOE Joint Genome Institute (JGI-PGF)"/>
            <person name="Lucas S."/>
            <person name="Han J."/>
            <person name="Lapidus A."/>
            <person name="Bruce D."/>
            <person name="Goodwin L."/>
            <person name="Pitluck S."/>
            <person name="Peters L."/>
            <person name="Kyrpides N."/>
            <person name="Mavromatis K."/>
            <person name="Ivanova N."/>
            <person name="Ovchinnikova G."/>
            <person name="Pagani I."/>
            <person name="Daligault H."/>
            <person name="Detter J.C."/>
            <person name="Han C."/>
            <person name="Land M."/>
            <person name="Hauser L."/>
            <person name="Markowitz V."/>
            <person name="Cheng J.-F."/>
            <person name="Hugenholtz P."/>
            <person name="Woyke T."/>
            <person name="Wu D."/>
            <person name="Verbarg S."/>
            <person name="Frueling A."/>
            <person name="Brambilla E."/>
            <person name="Klenk H.-P."/>
            <person name="Eisen J.A."/>
        </authorList>
    </citation>
    <scope>NUCLEOTIDE SEQUENCE</scope>
    <source>
        <strain>DSM 1100</strain>
    </source>
</reference>
<dbReference type="SUPFAM" id="SSF54427">
    <property type="entry name" value="NTF2-like"/>
    <property type="match status" value="1"/>
</dbReference>
<dbReference type="HOGENOM" id="CLU_1633099_0_0_10"/>
<dbReference type="STRING" id="760192.Halhy_0284"/>